<dbReference type="OrthoDB" id="203146at2157"/>
<dbReference type="STRING" id="1457250.GCA_000755225_03448"/>
<proteinExistence type="predicted"/>
<keyword evidence="1" id="KW-1133">Transmembrane helix</keyword>
<reference evidence="2 3" key="1">
    <citation type="journal article" date="2019" name="Nat. Commun.">
        <title>A new type of DNA phosphorothioation-based antiviral system in archaea.</title>
        <authorList>
            <person name="Xiong L."/>
            <person name="Liu S."/>
            <person name="Chen S."/>
            <person name="Xiao Y."/>
            <person name="Zhu B."/>
            <person name="Gao Y."/>
            <person name="Zhang Y."/>
            <person name="Chen B."/>
            <person name="Luo J."/>
            <person name="Deng Z."/>
            <person name="Chen X."/>
            <person name="Wang L."/>
            <person name="Chen S."/>
        </authorList>
    </citation>
    <scope>NUCLEOTIDE SEQUENCE [LARGE SCALE GENOMIC DNA]</scope>
    <source>
        <strain evidence="2 3">CBA1105</strain>
    </source>
</reference>
<feature type="transmembrane region" description="Helical" evidence="1">
    <location>
        <begin position="32"/>
        <end position="50"/>
    </location>
</feature>
<dbReference type="RefSeq" id="WP_049994207.1">
    <property type="nucleotide sequence ID" value="NZ_CP031310.1"/>
</dbReference>
<dbReference type="AlphaFoldDB" id="A0A4D6H9W9"/>
<evidence type="ECO:0000313" key="2">
    <source>
        <dbReference type="EMBL" id="QCC50763.1"/>
    </source>
</evidence>
<keyword evidence="3" id="KW-1185">Reference proteome</keyword>
<accession>A0A4D6H9W9</accession>
<evidence type="ECO:0000256" key="1">
    <source>
        <dbReference type="SAM" id="Phobius"/>
    </source>
</evidence>
<gene>
    <name evidence="2" type="ORF">DV733_05670</name>
</gene>
<organism evidence="2 3">
    <name type="scientific">Halapricum salinum</name>
    <dbReference type="NCBI Taxonomy" id="1457250"/>
    <lineage>
        <taxon>Archaea</taxon>
        <taxon>Methanobacteriati</taxon>
        <taxon>Methanobacteriota</taxon>
        <taxon>Stenosarchaea group</taxon>
        <taxon>Halobacteria</taxon>
        <taxon>Halobacteriales</taxon>
        <taxon>Haloarculaceae</taxon>
        <taxon>Halapricum</taxon>
    </lineage>
</organism>
<dbReference type="KEGG" id="hsn:DV733_05670"/>
<keyword evidence="1" id="KW-0812">Transmembrane</keyword>
<keyword evidence="1" id="KW-0472">Membrane</keyword>
<feature type="transmembrane region" description="Helical" evidence="1">
    <location>
        <begin position="93"/>
        <end position="117"/>
    </location>
</feature>
<protein>
    <submittedName>
        <fullName evidence="2">Uncharacterized protein</fullName>
    </submittedName>
</protein>
<dbReference type="Proteomes" id="UP000296706">
    <property type="component" value="Chromosome"/>
</dbReference>
<feature type="transmembrane region" description="Helical" evidence="1">
    <location>
        <begin position="137"/>
        <end position="161"/>
    </location>
</feature>
<sequence>MPEHALPPSAVPGALSRTRAGLGAALGRRDGLAVLVVTSVGYLLAYLYALGHLAPGLGGWDVFVVADPLSKFFEPALGPLSYRPVARVRLGPLTYLFSFNTVIGLGVAVLVGLNMALTTLVWRQPASCGIGERSTPLVASVPALLSGSACCGPVVFLAFGIQASSTMLTLFEFLLPLSVLLLLGSLVLVGRQFEPNPAG</sequence>
<dbReference type="EMBL" id="CP031310">
    <property type="protein sequence ID" value="QCC50763.1"/>
    <property type="molecule type" value="Genomic_DNA"/>
</dbReference>
<evidence type="ECO:0000313" key="3">
    <source>
        <dbReference type="Proteomes" id="UP000296706"/>
    </source>
</evidence>
<name>A0A4D6H9W9_9EURY</name>
<feature type="transmembrane region" description="Helical" evidence="1">
    <location>
        <begin position="173"/>
        <end position="193"/>
    </location>
</feature>
<dbReference type="GeneID" id="39847333"/>